<dbReference type="EMBL" id="BRXE01000185">
    <property type="protein sequence ID" value="GLB86786.1"/>
    <property type="molecule type" value="Genomic_DNA"/>
</dbReference>
<keyword evidence="2" id="KW-0472">Membrane</keyword>
<sequence>MTKTSGSDEPRTATGQSSYALQSDLPGPLDRAWVIVSVTAGVVFVVALLFFAGFFVARATNGPSTGQQTSGGGGASSCPMMGSDGGMGPGMMGPGGSNEPRPTPMPTPAPAPAPNPHHP</sequence>
<protein>
    <recommendedName>
        <fullName evidence="5">Proline rich protein</fullName>
    </recommendedName>
</protein>
<feature type="region of interest" description="Disordered" evidence="1">
    <location>
        <begin position="1"/>
        <end position="24"/>
    </location>
</feature>
<feature type="compositionally biased region" description="Polar residues" evidence="1">
    <location>
        <begin position="12"/>
        <end position="21"/>
    </location>
</feature>
<evidence type="ECO:0000313" key="3">
    <source>
        <dbReference type="EMBL" id="GLB86786.1"/>
    </source>
</evidence>
<gene>
    <name evidence="3" type="ORF">SRL2020028_60420</name>
</gene>
<organism evidence="3 4">
    <name type="scientific">Mycobacterium kiyosense</name>
    <dbReference type="NCBI Taxonomy" id="2871094"/>
    <lineage>
        <taxon>Bacteria</taxon>
        <taxon>Bacillati</taxon>
        <taxon>Actinomycetota</taxon>
        <taxon>Actinomycetes</taxon>
        <taxon>Mycobacteriales</taxon>
        <taxon>Mycobacteriaceae</taxon>
        <taxon>Mycobacterium</taxon>
    </lineage>
</organism>
<reference evidence="3" key="1">
    <citation type="submission" date="2022-07" db="EMBL/GenBank/DDBJ databases">
        <title>Mycobacterium kiyosense sp. nov., scotochromogenic slow-glowing species isolated from respiratory specimens.</title>
        <authorList>
            <person name="Fukano H."/>
            <person name="Kazumi Y."/>
            <person name="Sakagami N."/>
            <person name="Ato M."/>
            <person name="Mitarai S."/>
            <person name="Hoshino Y."/>
        </authorList>
    </citation>
    <scope>NUCLEOTIDE SEQUENCE</scope>
    <source>
        <strain evidence="3">SRL2020-028</strain>
    </source>
</reference>
<dbReference type="Proteomes" id="UP001165663">
    <property type="component" value="Unassembled WGS sequence"/>
</dbReference>
<evidence type="ECO:0000313" key="4">
    <source>
        <dbReference type="Proteomes" id="UP001165663"/>
    </source>
</evidence>
<evidence type="ECO:0000256" key="2">
    <source>
        <dbReference type="SAM" id="Phobius"/>
    </source>
</evidence>
<comment type="caution">
    <text evidence="3">The sequence shown here is derived from an EMBL/GenBank/DDBJ whole genome shotgun (WGS) entry which is preliminary data.</text>
</comment>
<feature type="compositionally biased region" description="Pro residues" evidence="1">
    <location>
        <begin position="101"/>
        <end position="119"/>
    </location>
</feature>
<accession>A0AA37PYG1</accession>
<feature type="compositionally biased region" description="Gly residues" evidence="1">
    <location>
        <begin position="83"/>
        <end position="96"/>
    </location>
</feature>
<feature type="region of interest" description="Disordered" evidence="1">
    <location>
        <begin position="60"/>
        <end position="119"/>
    </location>
</feature>
<evidence type="ECO:0000256" key="1">
    <source>
        <dbReference type="SAM" id="MobiDB-lite"/>
    </source>
</evidence>
<feature type="compositionally biased region" description="Basic and acidic residues" evidence="1">
    <location>
        <begin position="1"/>
        <end position="11"/>
    </location>
</feature>
<keyword evidence="2" id="KW-0812">Transmembrane</keyword>
<proteinExistence type="predicted"/>
<feature type="transmembrane region" description="Helical" evidence="2">
    <location>
        <begin position="32"/>
        <end position="57"/>
    </location>
</feature>
<evidence type="ECO:0008006" key="5">
    <source>
        <dbReference type="Google" id="ProtNLM"/>
    </source>
</evidence>
<dbReference type="AlphaFoldDB" id="A0AA37PYG1"/>
<keyword evidence="2" id="KW-1133">Transmembrane helix</keyword>
<name>A0AA37PYG1_9MYCO</name>